<name>A0AAD7HMF0_9AGAR</name>
<reference evidence="2" key="1">
    <citation type="submission" date="2023-03" db="EMBL/GenBank/DDBJ databases">
        <title>Massive genome expansion in bonnet fungi (Mycena s.s.) driven by repeated elements and novel gene families across ecological guilds.</title>
        <authorList>
            <consortium name="Lawrence Berkeley National Laboratory"/>
            <person name="Harder C.B."/>
            <person name="Miyauchi S."/>
            <person name="Viragh M."/>
            <person name="Kuo A."/>
            <person name="Thoen E."/>
            <person name="Andreopoulos B."/>
            <person name="Lu D."/>
            <person name="Skrede I."/>
            <person name="Drula E."/>
            <person name="Henrissat B."/>
            <person name="Morin E."/>
            <person name="Kohler A."/>
            <person name="Barry K."/>
            <person name="LaButti K."/>
            <person name="Morin E."/>
            <person name="Salamov A."/>
            <person name="Lipzen A."/>
            <person name="Mereny Z."/>
            <person name="Hegedus B."/>
            <person name="Baldrian P."/>
            <person name="Stursova M."/>
            <person name="Weitz H."/>
            <person name="Taylor A."/>
            <person name="Grigoriev I.V."/>
            <person name="Nagy L.G."/>
            <person name="Martin F."/>
            <person name="Kauserud H."/>
        </authorList>
    </citation>
    <scope>NUCLEOTIDE SEQUENCE</scope>
    <source>
        <strain evidence="2">CBHHK182m</strain>
    </source>
</reference>
<dbReference type="EMBL" id="JARKIB010000212">
    <property type="protein sequence ID" value="KAJ7723248.1"/>
    <property type="molecule type" value="Genomic_DNA"/>
</dbReference>
<gene>
    <name evidence="2" type="ORF">B0H16DRAFT_1334246</name>
</gene>
<dbReference type="Proteomes" id="UP001215598">
    <property type="component" value="Unassembled WGS sequence"/>
</dbReference>
<evidence type="ECO:0000313" key="3">
    <source>
        <dbReference type="Proteomes" id="UP001215598"/>
    </source>
</evidence>
<evidence type="ECO:0000256" key="1">
    <source>
        <dbReference type="SAM" id="MobiDB-lite"/>
    </source>
</evidence>
<protein>
    <submittedName>
        <fullName evidence="2">Uncharacterized protein</fullName>
    </submittedName>
</protein>
<accession>A0AAD7HMF0</accession>
<comment type="caution">
    <text evidence="2">The sequence shown here is derived from an EMBL/GenBank/DDBJ whole genome shotgun (WGS) entry which is preliminary data.</text>
</comment>
<keyword evidence="3" id="KW-1185">Reference proteome</keyword>
<organism evidence="2 3">
    <name type="scientific">Mycena metata</name>
    <dbReference type="NCBI Taxonomy" id="1033252"/>
    <lineage>
        <taxon>Eukaryota</taxon>
        <taxon>Fungi</taxon>
        <taxon>Dikarya</taxon>
        <taxon>Basidiomycota</taxon>
        <taxon>Agaricomycotina</taxon>
        <taxon>Agaricomycetes</taxon>
        <taxon>Agaricomycetidae</taxon>
        <taxon>Agaricales</taxon>
        <taxon>Marasmiineae</taxon>
        <taxon>Mycenaceae</taxon>
        <taxon>Mycena</taxon>
    </lineage>
</organism>
<feature type="region of interest" description="Disordered" evidence="1">
    <location>
        <begin position="370"/>
        <end position="408"/>
    </location>
</feature>
<evidence type="ECO:0000313" key="2">
    <source>
        <dbReference type="EMBL" id="KAJ7723248.1"/>
    </source>
</evidence>
<proteinExistence type="predicted"/>
<sequence length="697" mass="78253">MRQKEQTVEDDKLRLALSNMRYAACTEDDIVFLKSRVAGFRPGNPRLDASEFRNVSIITAWNSQKDVINRLGAKRFAEDMGQELISFCSIDRISPRAADKSKWSCEQSTIHSIGPRLQKRLWDAPPSSNSEMIPGKLTLCIGMPLLLRSNDATELCMTKGQEAIVVGWDETTGLQGQRVLDTLFVELIGLPASRIIQILGLPDNVVPLVRGSVHTTVLLEDDTLLSIVREQITGLLNFSITDYTAQGRSRPRNPVDLTNCKDHRAYYVALSRATTAEGTIILQDFTTNKITCGMSGHLRQELRELEILDEITALRAEGRLPKEVTGIYRRHLLISYARYKGSLSDLAYCHPSMQHNPRLDDSVPKSVDYAEWRPSGQSGKRRDDNSEEGNASTKNKKQKKMDTALSEPNSRNLAHIISRPVGMVWDAVDYSCGYDSTFGILANMWMQNKALWTPRFCAVGPYFQYWASLMIQAADGQLSLEWARDIMRVRMHAAKPLDFPYGPNGTSIDRISRLILPEITYAVGEHICTMCGYVSPEQHNLLEPYMCTALSREQRAAFPHGVPVSEWIKDHLSRTHTSCPTCRLSNRRARLTMSYQILSVPSVFIISVDCGSMHYDKALHFDCNGAMVVAKLRGIIYAGDAHFTARYVSVQGSIWFHDGITTRRSWVEEGHIDSIDVALLVEARGKCAVALIYALDE</sequence>
<dbReference type="AlphaFoldDB" id="A0AAD7HMF0"/>